<protein>
    <submittedName>
        <fullName evidence="1">Uncharacterized protein</fullName>
    </submittedName>
</protein>
<evidence type="ECO:0000313" key="2">
    <source>
        <dbReference type="Proteomes" id="UP001162060"/>
    </source>
</evidence>
<proteinExistence type="predicted"/>
<evidence type="ECO:0000313" key="1">
    <source>
        <dbReference type="EMBL" id="CAK7946978.1"/>
    </source>
</evidence>
<sequence>MDEDLKPWGLYSLEGADEPEPLESMKNLFTRYRNVRGKTTSHAYTEDALQRSWCAFIRHWNASRREGTSFTSWIERREDTRGVHAIGDLR</sequence>
<reference evidence="1" key="1">
    <citation type="submission" date="2024-01" db="EMBL/GenBank/DDBJ databases">
        <authorList>
            <person name="Webb A."/>
        </authorList>
    </citation>
    <scope>NUCLEOTIDE SEQUENCE</scope>
    <source>
        <strain evidence="1">Pm1</strain>
    </source>
</reference>
<name>A0AAV1VL56_9STRA</name>
<dbReference type="EMBL" id="CAKLBY020000378">
    <property type="protein sequence ID" value="CAK7946978.1"/>
    <property type="molecule type" value="Genomic_DNA"/>
</dbReference>
<dbReference type="Proteomes" id="UP001162060">
    <property type="component" value="Unassembled WGS sequence"/>
</dbReference>
<organism evidence="1 2">
    <name type="scientific">Peronospora matthiolae</name>
    <dbReference type="NCBI Taxonomy" id="2874970"/>
    <lineage>
        <taxon>Eukaryota</taxon>
        <taxon>Sar</taxon>
        <taxon>Stramenopiles</taxon>
        <taxon>Oomycota</taxon>
        <taxon>Peronosporomycetes</taxon>
        <taxon>Peronosporales</taxon>
        <taxon>Peronosporaceae</taxon>
        <taxon>Peronospora</taxon>
    </lineage>
</organism>
<comment type="caution">
    <text evidence="1">The sequence shown here is derived from an EMBL/GenBank/DDBJ whole genome shotgun (WGS) entry which is preliminary data.</text>
</comment>
<dbReference type="AlphaFoldDB" id="A0AAV1VL56"/>
<accession>A0AAV1VL56</accession>
<gene>
    <name evidence="1" type="ORF">PM001_LOCUS32128</name>
</gene>